<evidence type="ECO:0000256" key="2">
    <source>
        <dbReference type="ARBA" id="ARBA00023180"/>
    </source>
</evidence>
<keyword evidence="3" id="KW-0812">Transmembrane</keyword>
<reference evidence="5" key="1">
    <citation type="submission" date="2021-01" db="EMBL/GenBank/DDBJ databases">
        <authorList>
            <person name="Corre E."/>
            <person name="Pelletier E."/>
            <person name="Niang G."/>
            <person name="Scheremetjew M."/>
            <person name="Finn R."/>
            <person name="Kale V."/>
            <person name="Holt S."/>
            <person name="Cochrane G."/>
            <person name="Meng A."/>
            <person name="Brown T."/>
            <person name="Cohen L."/>
        </authorList>
    </citation>
    <scope>NUCLEOTIDE SEQUENCE</scope>
    <source>
        <strain evidence="5">RCC3387</strain>
    </source>
</reference>
<protein>
    <recommendedName>
        <fullName evidence="4">VWFD domain-containing protein</fullName>
    </recommendedName>
</protein>
<dbReference type="PANTHER" id="PTHR11339">
    <property type="entry name" value="EXTRACELLULAR MATRIX GLYCOPROTEIN RELATED"/>
    <property type="match status" value="1"/>
</dbReference>
<dbReference type="InterPro" id="IPR050780">
    <property type="entry name" value="Mucin_vWF_Thrombospondin_sf"/>
</dbReference>
<dbReference type="AlphaFoldDB" id="A0A7S2N7R8"/>
<evidence type="ECO:0000256" key="3">
    <source>
        <dbReference type="SAM" id="Phobius"/>
    </source>
</evidence>
<evidence type="ECO:0000259" key="4">
    <source>
        <dbReference type="PROSITE" id="PS51233"/>
    </source>
</evidence>
<evidence type="ECO:0000313" key="5">
    <source>
        <dbReference type="EMBL" id="CAD9525126.1"/>
    </source>
</evidence>
<keyword evidence="2" id="KW-0325">Glycoprotein</keyword>
<name>A0A7S2N7R8_9DINO</name>
<keyword evidence="3" id="KW-1133">Transmembrane helix</keyword>
<organism evidence="5">
    <name type="scientific">Zooxanthella nutricula</name>
    <dbReference type="NCBI Taxonomy" id="1333877"/>
    <lineage>
        <taxon>Eukaryota</taxon>
        <taxon>Sar</taxon>
        <taxon>Alveolata</taxon>
        <taxon>Dinophyceae</taxon>
        <taxon>Peridiniales</taxon>
        <taxon>Peridiniales incertae sedis</taxon>
        <taxon>Zooxanthella</taxon>
    </lineage>
</organism>
<dbReference type="InterPro" id="IPR001846">
    <property type="entry name" value="VWF_type-D"/>
</dbReference>
<dbReference type="Pfam" id="PF00094">
    <property type="entry name" value="VWD"/>
    <property type="match status" value="1"/>
</dbReference>
<feature type="domain" description="VWFD" evidence="4">
    <location>
        <begin position="189"/>
        <end position="385"/>
    </location>
</feature>
<sequence>MSGGFAAGGAVRAVGGGFSGGVVAGPGSPVSPYGGFGGSARGGMVGGGVVGSGGGGVIAGGGGTVVGPNGNVAVHVQGGSAGCAGACGGAEVMCCETDIAVKGTDWKYVPGCGTYDRTCNYEYVGAGGNYIPQEVVTYYGWKVRRVCFCVAPALLAVLIILIILWPRPPFVTTTTFFPPTTREPFGRVGECKLWGDPHVLTFDGARPSFYGTGEFWLVQSNRVKIQGRFKGTKYTKGLSATNKVAIGGPITGGQVIEIGTMQDGPPTVDGRPVLRVLGDTEQISGGSLTYTQSGRLPDEAASVFQRHIVHVNLQGQVKVTVYRWTNYVDVRISMPRQPLGQDGACGNFNGNPADDTTAAIFRRIGIRVKPGELLFSNTLPPKVSQQMQDMIARACPQDLLATAKQTCAARATGFDRALLDSCVYDECFGANEHALRTAKMYR</sequence>
<feature type="transmembrane region" description="Helical" evidence="3">
    <location>
        <begin position="146"/>
        <end position="165"/>
    </location>
</feature>
<evidence type="ECO:0000256" key="1">
    <source>
        <dbReference type="ARBA" id="ARBA00023157"/>
    </source>
</evidence>
<proteinExistence type="predicted"/>
<accession>A0A7S2N7R8</accession>
<dbReference type="EMBL" id="HBGW01016942">
    <property type="protein sequence ID" value="CAD9525126.1"/>
    <property type="molecule type" value="Transcribed_RNA"/>
</dbReference>
<keyword evidence="1" id="KW-1015">Disulfide bond</keyword>
<dbReference type="PROSITE" id="PS51233">
    <property type="entry name" value="VWFD"/>
    <property type="match status" value="1"/>
</dbReference>
<gene>
    <name evidence="5" type="ORF">BRAN1462_LOCUS10744</name>
</gene>
<keyword evidence="3" id="KW-0472">Membrane</keyword>